<name>M5G1Z2_DACPD</name>
<evidence type="ECO:0000313" key="2">
    <source>
        <dbReference type="EMBL" id="EJU02709.1"/>
    </source>
</evidence>
<dbReference type="HOGENOM" id="CLU_1586421_0_0_1"/>
<proteinExistence type="predicted"/>
<organism evidence="2 3">
    <name type="scientific">Dacryopinax primogenitus (strain DJM 731)</name>
    <name type="common">Brown rot fungus</name>
    <dbReference type="NCBI Taxonomy" id="1858805"/>
    <lineage>
        <taxon>Eukaryota</taxon>
        <taxon>Fungi</taxon>
        <taxon>Dikarya</taxon>
        <taxon>Basidiomycota</taxon>
        <taxon>Agaricomycotina</taxon>
        <taxon>Dacrymycetes</taxon>
        <taxon>Dacrymycetales</taxon>
        <taxon>Dacrymycetaceae</taxon>
        <taxon>Dacryopinax</taxon>
    </lineage>
</organism>
<dbReference type="AlphaFoldDB" id="M5G1Z2"/>
<keyword evidence="1" id="KW-0175">Coiled coil</keyword>
<dbReference type="Proteomes" id="UP000030653">
    <property type="component" value="Unassembled WGS sequence"/>
</dbReference>
<accession>M5G1Z2</accession>
<dbReference type="RefSeq" id="XP_040629603.1">
    <property type="nucleotide sequence ID" value="XM_040768329.1"/>
</dbReference>
<feature type="coiled-coil region" evidence="1">
    <location>
        <begin position="98"/>
        <end position="125"/>
    </location>
</feature>
<evidence type="ECO:0000256" key="1">
    <source>
        <dbReference type="SAM" id="Coils"/>
    </source>
</evidence>
<sequence>MNETPSGSAVASLRRQFSQMKLRISSSSEAVRVWLEDMTIRATGVASVLASQDKRCRELAEKTAFANEQVLQRMSRPDSADTAATELFNQLSQSLNDLNRLVHKYDDAETRYRGLTEEHIRALDEHLNSIIIKFWLKTVVQTNVRLDDHDSRLGLLEGRGNGFTAFEV</sequence>
<dbReference type="GeneID" id="63683391"/>
<reference evidence="2 3" key="1">
    <citation type="journal article" date="2012" name="Science">
        <title>The Paleozoic origin of enzymatic lignin decomposition reconstructed from 31 fungal genomes.</title>
        <authorList>
            <person name="Floudas D."/>
            <person name="Binder M."/>
            <person name="Riley R."/>
            <person name="Barry K."/>
            <person name="Blanchette R.A."/>
            <person name="Henrissat B."/>
            <person name="Martinez A.T."/>
            <person name="Otillar R."/>
            <person name="Spatafora J.W."/>
            <person name="Yadav J.S."/>
            <person name="Aerts A."/>
            <person name="Benoit I."/>
            <person name="Boyd A."/>
            <person name="Carlson A."/>
            <person name="Copeland A."/>
            <person name="Coutinho P.M."/>
            <person name="de Vries R.P."/>
            <person name="Ferreira P."/>
            <person name="Findley K."/>
            <person name="Foster B."/>
            <person name="Gaskell J."/>
            <person name="Glotzer D."/>
            <person name="Gorecki P."/>
            <person name="Heitman J."/>
            <person name="Hesse C."/>
            <person name="Hori C."/>
            <person name="Igarashi K."/>
            <person name="Jurgens J.A."/>
            <person name="Kallen N."/>
            <person name="Kersten P."/>
            <person name="Kohler A."/>
            <person name="Kuees U."/>
            <person name="Kumar T.K.A."/>
            <person name="Kuo A."/>
            <person name="LaButti K."/>
            <person name="Larrondo L.F."/>
            <person name="Lindquist E."/>
            <person name="Ling A."/>
            <person name="Lombard V."/>
            <person name="Lucas S."/>
            <person name="Lundell T."/>
            <person name="Martin R."/>
            <person name="McLaughlin D.J."/>
            <person name="Morgenstern I."/>
            <person name="Morin E."/>
            <person name="Murat C."/>
            <person name="Nagy L.G."/>
            <person name="Nolan M."/>
            <person name="Ohm R.A."/>
            <person name="Patyshakuliyeva A."/>
            <person name="Rokas A."/>
            <person name="Ruiz-Duenas F.J."/>
            <person name="Sabat G."/>
            <person name="Salamov A."/>
            <person name="Samejima M."/>
            <person name="Schmutz J."/>
            <person name="Slot J.C."/>
            <person name="St John F."/>
            <person name="Stenlid J."/>
            <person name="Sun H."/>
            <person name="Sun S."/>
            <person name="Syed K."/>
            <person name="Tsang A."/>
            <person name="Wiebenga A."/>
            <person name="Young D."/>
            <person name="Pisabarro A."/>
            <person name="Eastwood D.C."/>
            <person name="Martin F."/>
            <person name="Cullen D."/>
            <person name="Grigoriev I.V."/>
            <person name="Hibbett D.S."/>
        </authorList>
    </citation>
    <scope>NUCLEOTIDE SEQUENCE [LARGE SCALE GENOMIC DNA]</scope>
    <source>
        <strain evidence="2 3">DJM-731 SS1</strain>
    </source>
</reference>
<keyword evidence="3" id="KW-1185">Reference proteome</keyword>
<evidence type="ECO:0000313" key="3">
    <source>
        <dbReference type="Proteomes" id="UP000030653"/>
    </source>
</evidence>
<protein>
    <submittedName>
        <fullName evidence="2">Uncharacterized protein</fullName>
    </submittedName>
</protein>
<gene>
    <name evidence="2" type="ORF">DACRYDRAFT_106772</name>
</gene>
<dbReference type="EMBL" id="JH795861">
    <property type="protein sequence ID" value="EJU02709.1"/>
    <property type="molecule type" value="Genomic_DNA"/>
</dbReference>